<dbReference type="AlphaFoldDB" id="A0A939LWB8"/>
<dbReference type="Proteomes" id="UP000664398">
    <property type="component" value="Unassembled WGS sequence"/>
</dbReference>
<protein>
    <submittedName>
        <fullName evidence="1">Uncharacterized protein</fullName>
    </submittedName>
</protein>
<accession>A0A939LWB8</accession>
<evidence type="ECO:0000313" key="2">
    <source>
        <dbReference type="Proteomes" id="UP000664398"/>
    </source>
</evidence>
<sequence>MTTIVPEATVNGQTDEFDTTMKSTVNHGGSTVITRIGYSEWLGRHDLVLNFPGRYGEAIYLDPAEARDLIASLQAQLVFMGEEYGVEEVSV</sequence>
<dbReference type="EMBL" id="JAGDYL010000021">
    <property type="protein sequence ID" value="MBO1805969.1"/>
    <property type="molecule type" value="Genomic_DNA"/>
</dbReference>
<proteinExistence type="predicted"/>
<reference evidence="1" key="1">
    <citation type="submission" date="2021-03" db="EMBL/GenBank/DDBJ databases">
        <title>Leucobacter chromiisoli sp. nov., isolated from chromium-containing soil of chemical plant.</title>
        <authorList>
            <person name="Xu Z."/>
        </authorList>
    </citation>
    <scope>NUCLEOTIDE SEQUENCE</scope>
    <source>
        <strain evidence="1">A2</strain>
    </source>
</reference>
<organism evidence="1 2">
    <name type="scientific">Leucobacter ruminantium</name>
    <dbReference type="NCBI Taxonomy" id="1289170"/>
    <lineage>
        <taxon>Bacteria</taxon>
        <taxon>Bacillati</taxon>
        <taxon>Actinomycetota</taxon>
        <taxon>Actinomycetes</taxon>
        <taxon>Micrococcales</taxon>
        <taxon>Microbacteriaceae</taxon>
        <taxon>Leucobacter</taxon>
    </lineage>
</organism>
<name>A0A939LWB8_9MICO</name>
<evidence type="ECO:0000313" key="1">
    <source>
        <dbReference type="EMBL" id="MBO1805969.1"/>
    </source>
</evidence>
<gene>
    <name evidence="1" type="ORF">J4H91_11680</name>
</gene>
<dbReference type="RefSeq" id="WP_208046440.1">
    <property type="nucleotide sequence ID" value="NZ_JAGDYL010000021.1"/>
</dbReference>
<keyword evidence="2" id="KW-1185">Reference proteome</keyword>
<comment type="caution">
    <text evidence="1">The sequence shown here is derived from an EMBL/GenBank/DDBJ whole genome shotgun (WGS) entry which is preliminary data.</text>
</comment>